<name>A0A2A2LF22_9BILA</name>
<dbReference type="OrthoDB" id="1926336at2759"/>
<sequence>MEREKSRPTTIQVAVRVAPCSSFDQNVEWKKTSDCSLVGQEHEVYTFDRVFDVLDPNDAFYDSCARPLIDEALNGFNVTIAAYGQSGSGKTHTLTGNNGEPGIVQLAFRHIFETVTKSDDRQFMLRFAYIELYNEKIADLLVESPNGYDLQIREDSTKSDSTTIEGLSEVVVTNEEQVEELLEAANGVRKVSATNLNERSSRSHAIVRIAIESSDALRASSRCSFVYLLDLAGSENVKQAGTALDGKSRQEAANINKSLLALSNVISALAYNQTAKQLKESAQFVNYRNSKLTRILKPSLGGNSRTLLVCCVSPHTRSESLSTLRFAQKARKIENCPVVCEVTEDGMLAKCLKEIEQLKKQLSEKKSNETQEDGDRQKLKALFAQILSAQSPLAVSSTQIQAKRNRRMTWGGGKLSTLTALTPLDVAVGSFARDRVLASPPSKRHKTLDNIREDDVEIGNRARLAESRSSAVGTGAATEDLEMTTCSTATTVENKERERLSSSRSPNQDVNNALLASKEVEELKQKVIELETANAALIAQNGRIAEESEQLVGHLRTSIQDLTNTMDLYDLELNELKTQNAQLALENRELHIKTEAVNRILNEPSNDHNSTLNDLSIEVALLQTKVESVNKELEESKKKADESESQLLQSATREEELQAELRALQKAVDSEKQAREEAVSKVRQLENEVDRLATIEVERDSLRTCNDRLQESLEMHTAQLAEIQTKADTWPKEKCSLEASLESMMQERENVQRKWNAALVEKKILEEAIAKINANSDSSNAVNMGEFTRQLAETMHQNESLKRNLDELRNAKEGIAKELSLIMQEAMSFVVQNTALQKKLESISEENARQLAKLQEDLKQAEFERKRRDEQLSALINEDSERKRVDATSDKHPEELRGLKRQVAQLTQQIVEKEINCQRCRENLEQAQIAQDKEISRLRKQLEAGDSRMKEKMASATKIADEMKLLQGKYNMLKDQWDEIWVRQKTAEDKLQKSNEERQQLDEELESTKTMVEELRLQLEKTDKAKQNAIDAEGEDREAQLQEALKRAEQLDQTVHKLNLQIDELQSEVAARKKDIETLLVQKKNGVTLFNKLKKEKDELAEQLERIRQERGELKEKYEGLKQELRLLNEQLASSKNSTTNEPNRSDRTDKQTIIASPRKPLSASTHENVPRDSA</sequence>
<feature type="region of interest" description="Disordered" evidence="9">
    <location>
        <begin position="633"/>
        <end position="653"/>
    </location>
</feature>
<dbReference type="InterPro" id="IPR036961">
    <property type="entry name" value="Kinesin_motor_dom_sf"/>
</dbReference>
<dbReference type="Proteomes" id="UP000218231">
    <property type="component" value="Unassembled WGS sequence"/>
</dbReference>
<organism evidence="11 12">
    <name type="scientific">Diploscapter pachys</name>
    <dbReference type="NCBI Taxonomy" id="2018661"/>
    <lineage>
        <taxon>Eukaryota</taxon>
        <taxon>Metazoa</taxon>
        <taxon>Ecdysozoa</taxon>
        <taxon>Nematoda</taxon>
        <taxon>Chromadorea</taxon>
        <taxon>Rhabditida</taxon>
        <taxon>Rhabditina</taxon>
        <taxon>Rhabditomorpha</taxon>
        <taxon>Rhabditoidea</taxon>
        <taxon>Rhabditidae</taxon>
        <taxon>Diploscapter</taxon>
    </lineage>
</organism>
<dbReference type="SUPFAM" id="SSF52540">
    <property type="entry name" value="P-loop containing nucleoside triphosphate hydrolases"/>
    <property type="match status" value="1"/>
</dbReference>
<dbReference type="GO" id="GO:0005856">
    <property type="term" value="C:cytoskeleton"/>
    <property type="evidence" value="ECO:0007669"/>
    <property type="project" value="UniProtKB-SubCell"/>
</dbReference>
<feature type="domain" description="Kinesin motor" evidence="10">
    <location>
        <begin position="10"/>
        <end position="333"/>
    </location>
</feature>
<keyword evidence="6" id="KW-0963">Cytoplasm</keyword>
<accession>A0A2A2LF22</accession>
<dbReference type="InterPro" id="IPR001752">
    <property type="entry name" value="Kinesin_motor_dom"/>
</dbReference>
<feature type="coiled-coil region" evidence="8">
    <location>
        <begin position="784"/>
        <end position="941"/>
    </location>
</feature>
<comment type="similarity">
    <text evidence="7">Belongs to the TRAFAC class myosin-kinesin ATPase superfamily. Kinesin family.</text>
</comment>
<reference evidence="11 12" key="1">
    <citation type="journal article" date="2017" name="Curr. Biol.">
        <title>Genome architecture and evolution of a unichromosomal asexual nematode.</title>
        <authorList>
            <person name="Fradin H."/>
            <person name="Zegar C."/>
            <person name="Gutwein M."/>
            <person name="Lucas J."/>
            <person name="Kovtun M."/>
            <person name="Corcoran D."/>
            <person name="Baugh L.R."/>
            <person name="Kiontke K."/>
            <person name="Gunsalus K."/>
            <person name="Fitch D.H."/>
            <person name="Piano F."/>
        </authorList>
    </citation>
    <scope>NUCLEOTIDE SEQUENCE [LARGE SCALE GENOMIC DNA]</scope>
    <source>
        <strain evidence="11">PF1309</strain>
    </source>
</reference>
<feature type="region of interest" description="Disordered" evidence="9">
    <location>
        <begin position="1129"/>
        <end position="1175"/>
    </location>
</feature>
<protein>
    <recommendedName>
        <fullName evidence="10">Kinesin motor domain-containing protein</fullName>
    </recommendedName>
</protein>
<feature type="compositionally biased region" description="Polar residues" evidence="9">
    <location>
        <begin position="1131"/>
        <end position="1143"/>
    </location>
</feature>
<evidence type="ECO:0000256" key="9">
    <source>
        <dbReference type="SAM" id="MobiDB-lite"/>
    </source>
</evidence>
<evidence type="ECO:0000256" key="1">
    <source>
        <dbReference type="ARBA" id="ARBA00004245"/>
    </source>
</evidence>
<dbReference type="Pfam" id="PF00225">
    <property type="entry name" value="Kinesin"/>
    <property type="match status" value="1"/>
</dbReference>
<evidence type="ECO:0000256" key="4">
    <source>
        <dbReference type="ARBA" id="ARBA00023054"/>
    </source>
</evidence>
<evidence type="ECO:0000313" key="12">
    <source>
        <dbReference type="Proteomes" id="UP000218231"/>
    </source>
</evidence>
<feature type="binding site" evidence="7">
    <location>
        <begin position="84"/>
        <end position="91"/>
    </location>
    <ligand>
        <name>ATP</name>
        <dbReference type="ChEBI" id="CHEBI:30616"/>
    </ligand>
</feature>
<dbReference type="InterPro" id="IPR027417">
    <property type="entry name" value="P-loop_NTPase"/>
</dbReference>
<dbReference type="Gene3D" id="3.40.850.10">
    <property type="entry name" value="Kinesin motor domain"/>
    <property type="match status" value="1"/>
</dbReference>
<dbReference type="GO" id="GO:0005524">
    <property type="term" value="F:ATP binding"/>
    <property type="evidence" value="ECO:0007669"/>
    <property type="project" value="UniProtKB-UniRule"/>
</dbReference>
<keyword evidence="5 7" id="KW-0505">Motor protein</keyword>
<dbReference type="SMART" id="SM00129">
    <property type="entry name" value="KISc"/>
    <property type="match status" value="1"/>
</dbReference>
<evidence type="ECO:0000256" key="2">
    <source>
        <dbReference type="ARBA" id="ARBA00022741"/>
    </source>
</evidence>
<dbReference type="PRINTS" id="PR00380">
    <property type="entry name" value="KINESINHEAVY"/>
</dbReference>
<evidence type="ECO:0000256" key="8">
    <source>
        <dbReference type="SAM" id="Coils"/>
    </source>
</evidence>
<feature type="compositionally biased region" description="Polar residues" evidence="9">
    <location>
        <begin position="502"/>
        <end position="511"/>
    </location>
</feature>
<dbReference type="AlphaFoldDB" id="A0A2A2LF22"/>
<evidence type="ECO:0000256" key="6">
    <source>
        <dbReference type="ARBA" id="ARBA00023212"/>
    </source>
</evidence>
<evidence type="ECO:0000313" key="11">
    <source>
        <dbReference type="EMBL" id="PAV84871.1"/>
    </source>
</evidence>
<dbReference type="PROSITE" id="PS50067">
    <property type="entry name" value="KINESIN_MOTOR_2"/>
    <property type="match status" value="1"/>
</dbReference>
<keyword evidence="3 7" id="KW-0067">ATP-binding</keyword>
<comment type="subcellular location">
    <subcellularLocation>
        <location evidence="1">Cytoplasm</location>
        <location evidence="1">Cytoskeleton</location>
    </subcellularLocation>
</comment>
<feature type="region of interest" description="Disordered" evidence="9">
    <location>
        <begin position="492"/>
        <end position="511"/>
    </location>
</feature>
<feature type="compositionally biased region" description="Basic and acidic residues" evidence="9">
    <location>
        <begin position="633"/>
        <end position="642"/>
    </location>
</feature>
<evidence type="ECO:0000259" key="10">
    <source>
        <dbReference type="PROSITE" id="PS50067"/>
    </source>
</evidence>
<evidence type="ECO:0000256" key="3">
    <source>
        <dbReference type="ARBA" id="ARBA00022840"/>
    </source>
</evidence>
<keyword evidence="12" id="KW-1185">Reference proteome</keyword>
<dbReference type="GO" id="GO:0007018">
    <property type="term" value="P:microtubule-based movement"/>
    <property type="evidence" value="ECO:0007669"/>
    <property type="project" value="InterPro"/>
</dbReference>
<keyword evidence="2 7" id="KW-0547">Nucleotide-binding</keyword>
<keyword evidence="4 8" id="KW-0175">Coiled coil</keyword>
<dbReference type="PANTHER" id="PTHR47968">
    <property type="entry name" value="CENTROMERE PROTEIN E"/>
    <property type="match status" value="1"/>
</dbReference>
<proteinExistence type="inferred from homology"/>
<dbReference type="STRING" id="2018661.A0A2A2LF22"/>
<evidence type="ECO:0000256" key="7">
    <source>
        <dbReference type="PROSITE-ProRule" id="PRU00283"/>
    </source>
</evidence>
<dbReference type="GO" id="GO:0008017">
    <property type="term" value="F:microtubule binding"/>
    <property type="evidence" value="ECO:0007669"/>
    <property type="project" value="InterPro"/>
</dbReference>
<keyword evidence="6" id="KW-0206">Cytoskeleton</keyword>
<dbReference type="EMBL" id="LIAE01006815">
    <property type="protein sequence ID" value="PAV84871.1"/>
    <property type="molecule type" value="Genomic_DNA"/>
</dbReference>
<comment type="caution">
    <text evidence="11">The sequence shown here is derived from an EMBL/GenBank/DDBJ whole genome shotgun (WGS) entry which is preliminary data.</text>
</comment>
<dbReference type="InterPro" id="IPR027640">
    <property type="entry name" value="Kinesin-like_fam"/>
</dbReference>
<gene>
    <name evidence="11" type="ORF">WR25_06468</name>
</gene>
<dbReference type="GO" id="GO:0003777">
    <property type="term" value="F:microtubule motor activity"/>
    <property type="evidence" value="ECO:0007669"/>
    <property type="project" value="InterPro"/>
</dbReference>
<dbReference type="PANTHER" id="PTHR47968:SF75">
    <property type="entry name" value="CENTROMERE-ASSOCIATED PROTEIN E"/>
    <property type="match status" value="1"/>
</dbReference>
<evidence type="ECO:0000256" key="5">
    <source>
        <dbReference type="ARBA" id="ARBA00023175"/>
    </source>
</evidence>